<dbReference type="AlphaFoldDB" id="A0A1M4ZMD9"/>
<dbReference type="Gene3D" id="1.10.287.130">
    <property type="match status" value="1"/>
</dbReference>
<feature type="transmembrane region" description="Helical" evidence="9">
    <location>
        <begin position="171"/>
        <end position="194"/>
    </location>
</feature>
<dbReference type="RefSeq" id="WP_073271809.1">
    <property type="nucleotide sequence ID" value="NZ_FQTU01000018.1"/>
</dbReference>
<evidence type="ECO:0000256" key="3">
    <source>
        <dbReference type="ARBA" id="ARBA00012438"/>
    </source>
</evidence>
<evidence type="ECO:0000256" key="7">
    <source>
        <dbReference type="ARBA" id="ARBA00023012"/>
    </source>
</evidence>
<evidence type="ECO:0000256" key="9">
    <source>
        <dbReference type="SAM" id="Phobius"/>
    </source>
</evidence>
<dbReference type="EMBL" id="FQTU01000018">
    <property type="protein sequence ID" value="SHF19154.1"/>
    <property type="molecule type" value="Genomic_DNA"/>
</dbReference>
<dbReference type="OrthoDB" id="9813151at2"/>
<name>A0A1M4ZMD9_9FIRM</name>
<keyword evidence="9" id="KW-1133">Transmembrane helix</keyword>
<keyword evidence="12" id="KW-1185">Reference proteome</keyword>
<evidence type="ECO:0000313" key="11">
    <source>
        <dbReference type="EMBL" id="SHF19154.1"/>
    </source>
</evidence>
<dbReference type="FunFam" id="3.30.565.10:FF:000006">
    <property type="entry name" value="Sensor histidine kinase WalK"/>
    <property type="match status" value="1"/>
</dbReference>
<comment type="subcellular location">
    <subcellularLocation>
        <location evidence="2">Membrane</location>
    </subcellularLocation>
</comment>
<sequence>MLNKLRRNLTLLNTFVLVGILIAISAFLYFTMRINLTSDVDSELAMASEQLSTYINYFDEISEGYPRDVEKDEEYNDLIQRLLNQNITTVVWNENFDVIRSSIYLQLPNDILRDLVQYNFQTGNIGGEALNYKYGIIDMKVFTNVYVNQSGQMRVVQTIKNMNAEIGFLNWLLRILIIAVFIGMTLSLAGGYIISGRSIIPVKESIKRQQEFVANVSHELRTPIAVVLTNLEVIKTAPEETVRQQWQWLGNAYDETKRMEKVVTDLLFLAKVDAGQLNLEREKFNLAYLITDTSEKLMPLAAKKNISIYNSIDDKILLNADRLKMTQLAIILIDNSIKYSTENSAITISSKEDKGFFILKFKDHGIGIAPGDMEKVYERFFRADKARSRDMGGTGLGLSIAKWIADEHDWKIEITSKPGKGTTASVFIPMEQIYYEEE</sequence>
<dbReference type="InterPro" id="IPR004358">
    <property type="entry name" value="Sig_transdc_His_kin-like_C"/>
</dbReference>
<comment type="catalytic activity">
    <reaction evidence="1">
        <text>ATP + protein L-histidine = ADP + protein N-phospho-L-histidine.</text>
        <dbReference type="EC" id="2.7.13.3"/>
    </reaction>
</comment>
<dbReference type="SMART" id="SM00387">
    <property type="entry name" value="HATPase_c"/>
    <property type="match status" value="1"/>
</dbReference>
<dbReference type="GO" id="GO:0000155">
    <property type="term" value="F:phosphorelay sensor kinase activity"/>
    <property type="evidence" value="ECO:0007669"/>
    <property type="project" value="InterPro"/>
</dbReference>
<dbReference type="InterPro" id="IPR003661">
    <property type="entry name" value="HisK_dim/P_dom"/>
</dbReference>
<dbReference type="PANTHER" id="PTHR45453">
    <property type="entry name" value="PHOSPHATE REGULON SENSOR PROTEIN PHOR"/>
    <property type="match status" value="1"/>
</dbReference>
<dbReference type="Pfam" id="PF00512">
    <property type="entry name" value="HisKA"/>
    <property type="match status" value="1"/>
</dbReference>
<dbReference type="SUPFAM" id="SSF55874">
    <property type="entry name" value="ATPase domain of HSP90 chaperone/DNA topoisomerase II/histidine kinase"/>
    <property type="match status" value="1"/>
</dbReference>
<evidence type="ECO:0000259" key="10">
    <source>
        <dbReference type="PROSITE" id="PS50109"/>
    </source>
</evidence>
<dbReference type="InterPro" id="IPR050351">
    <property type="entry name" value="BphY/WalK/GraS-like"/>
</dbReference>
<dbReference type="CDD" id="cd00082">
    <property type="entry name" value="HisKA"/>
    <property type="match status" value="1"/>
</dbReference>
<dbReference type="SUPFAM" id="SSF47384">
    <property type="entry name" value="Homodimeric domain of signal transducing histidine kinase"/>
    <property type="match status" value="1"/>
</dbReference>
<protein>
    <recommendedName>
        <fullName evidence="3">histidine kinase</fullName>
        <ecNumber evidence="3">2.7.13.3</ecNumber>
    </recommendedName>
</protein>
<keyword evidence="9" id="KW-0812">Transmembrane</keyword>
<organism evidence="11 12">
    <name type="scientific">Alkalibacter saccharofermentans DSM 14828</name>
    <dbReference type="NCBI Taxonomy" id="1120975"/>
    <lineage>
        <taxon>Bacteria</taxon>
        <taxon>Bacillati</taxon>
        <taxon>Bacillota</taxon>
        <taxon>Clostridia</taxon>
        <taxon>Eubacteriales</taxon>
        <taxon>Eubacteriaceae</taxon>
        <taxon>Alkalibacter</taxon>
    </lineage>
</organism>
<keyword evidence="5" id="KW-0808">Transferase</keyword>
<dbReference type="Gene3D" id="3.30.565.10">
    <property type="entry name" value="Histidine kinase-like ATPase, C-terminal domain"/>
    <property type="match status" value="1"/>
</dbReference>
<dbReference type="Proteomes" id="UP000184251">
    <property type="component" value="Unassembled WGS sequence"/>
</dbReference>
<reference evidence="11 12" key="1">
    <citation type="submission" date="2016-11" db="EMBL/GenBank/DDBJ databases">
        <authorList>
            <person name="Jaros S."/>
            <person name="Januszkiewicz K."/>
            <person name="Wedrychowicz H."/>
        </authorList>
    </citation>
    <scope>NUCLEOTIDE SEQUENCE [LARGE SCALE GENOMIC DNA]</scope>
    <source>
        <strain evidence="11 12">DSM 14828</strain>
    </source>
</reference>
<dbReference type="STRING" id="1120975.SAMN02746064_02090"/>
<keyword evidence="7" id="KW-0902">Two-component regulatory system</keyword>
<dbReference type="PROSITE" id="PS50109">
    <property type="entry name" value="HIS_KIN"/>
    <property type="match status" value="1"/>
</dbReference>
<dbReference type="Pfam" id="PF02518">
    <property type="entry name" value="HATPase_c"/>
    <property type="match status" value="1"/>
</dbReference>
<gene>
    <name evidence="11" type="ORF">SAMN02746064_02090</name>
</gene>
<evidence type="ECO:0000256" key="8">
    <source>
        <dbReference type="ARBA" id="ARBA00023136"/>
    </source>
</evidence>
<dbReference type="InterPro" id="IPR005467">
    <property type="entry name" value="His_kinase_dom"/>
</dbReference>
<proteinExistence type="predicted"/>
<dbReference type="GO" id="GO:0005886">
    <property type="term" value="C:plasma membrane"/>
    <property type="evidence" value="ECO:0007669"/>
    <property type="project" value="TreeGrafter"/>
</dbReference>
<evidence type="ECO:0000313" key="12">
    <source>
        <dbReference type="Proteomes" id="UP000184251"/>
    </source>
</evidence>
<feature type="transmembrane region" description="Helical" evidence="9">
    <location>
        <begin position="12"/>
        <end position="32"/>
    </location>
</feature>
<dbReference type="SMART" id="SM00388">
    <property type="entry name" value="HisKA"/>
    <property type="match status" value="1"/>
</dbReference>
<evidence type="ECO:0000256" key="1">
    <source>
        <dbReference type="ARBA" id="ARBA00000085"/>
    </source>
</evidence>
<keyword evidence="4" id="KW-0597">Phosphoprotein</keyword>
<dbReference type="GO" id="GO:0004721">
    <property type="term" value="F:phosphoprotein phosphatase activity"/>
    <property type="evidence" value="ECO:0007669"/>
    <property type="project" value="TreeGrafter"/>
</dbReference>
<keyword evidence="6 11" id="KW-0418">Kinase</keyword>
<evidence type="ECO:0000256" key="2">
    <source>
        <dbReference type="ARBA" id="ARBA00004370"/>
    </source>
</evidence>
<dbReference type="InterPro" id="IPR036890">
    <property type="entry name" value="HATPase_C_sf"/>
</dbReference>
<evidence type="ECO:0000256" key="4">
    <source>
        <dbReference type="ARBA" id="ARBA00022553"/>
    </source>
</evidence>
<accession>A0A1M4ZMD9</accession>
<dbReference type="GO" id="GO:0016036">
    <property type="term" value="P:cellular response to phosphate starvation"/>
    <property type="evidence" value="ECO:0007669"/>
    <property type="project" value="TreeGrafter"/>
</dbReference>
<dbReference type="FunFam" id="1.10.287.130:FF:000001">
    <property type="entry name" value="Two-component sensor histidine kinase"/>
    <property type="match status" value="1"/>
</dbReference>
<dbReference type="PANTHER" id="PTHR45453:SF1">
    <property type="entry name" value="PHOSPHATE REGULON SENSOR PROTEIN PHOR"/>
    <property type="match status" value="1"/>
</dbReference>
<evidence type="ECO:0000256" key="5">
    <source>
        <dbReference type="ARBA" id="ARBA00022679"/>
    </source>
</evidence>
<dbReference type="EC" id="2.7.13.3" evidence="3"/>
<keyword evidence="8 9" id="KW-0472">Membrane</keyword>
<feature type="domain" description="Histidine kinase" evidence="10">
    <location>
        <begin position="215"/>
        <end position="432"/>
    </location>
</feature>
<dbReference type="PRINTS" id="PR00344">
    <property type="entry name" value="BCTRLSENSOR"/>
</dbReference>
<evidence type="ECO:0000256" key="6">
    <source>
        <dbReference type="ARBA" id="ARBA00022777"/>
    </source>
</evidence>
<dbReference type="InterPro" id="IPR036097">
    <property type="entry name" value="HisK_dim/P_sf"/>
</dbReference>
<dbReference type="InterPro" id="IPR003594">
    <property type="entry name" value="HATPase_dom"/>
</dbReference>